<name>A0A1Z1WFX4_9ACTN</name>
<feature type="region of interest" description="Disordered" evidence="1">
    <location>
        <begin position="79"/>
        <end position="103"/>
    </location>
</feature>
<gene>
    <name evidence="2" type="ORF">SMD44_04737</name>
</gene>
<reference evidence="2 3" key="1">
    <citation type="submission" date="2017-05" db="EMBL/GenBank/DDBJ databases">
        <title>Streptomyces alboflavus Genome sequencing and assembly.</title>
        <authorList>
            <person name="Wang Y."/>
            <person name="Du B."/>
            <person name="Ding Y."/>
            <person name="Liu H."/>
            <person name="Hou Q."/>
            <person name="Liu K."/>
            <person name="Wang C."/>
            <person name="Yao L."/>
        </authorList>
    </citation>
    <scope>NUCLEOTIDE SEQUENCE [LARGE SCALE GENOMIC DNA]</scope>
    <source>
        <strain evidence="2 3">MDJK44</strain>
    </source>
</reference>
<evidence type="ECO:0000313" key="3">
    <source>
        <dbReference type="Proteomes" id="UP000195880"/>
    </source>
</evidence>
<evidence type="ECO:0000256" key="1">
    <source>
        <dbReference type="SAM" id="MobiDB-lite"/>
    </source>
</evidence>
<keyword evidence="3" id="KW-1185">Reference proteome</keyword>
<proteinExistence type="predicted"/>
<protein>
    <submittedName>
        <fullName evidence="2">Uncharacterized protein</fullName>
    </submittedName>
</protein>
<sequence>MTGHATTERGPAGPNSKERLADGRVEVRIIAADPDAARLVAQALSGVLVCDEPRSYPAGGEGCGTRLHLTVDTLRARLPDPAPRSWFTDSRSQAQRTHGDETT</sequence>
<dbReference type="EMBL" id="CP021748">
    <property type="protein sequence ID" value="ARX85278.1"/>
    <property type="molecule type" value="Genomic_DNA"/>
</dbReference>
<feature type="compositionally biased region" description="Polar residues" evidence="1">
    <location>
        <begin position="87"/>
        <end position="96"/>
    </location>
</feature>
<dbReference type="OrthoDB" id="4251337at2"/>
<dbReference type="Proteomes" id="UP000195880">
    <property type="component" value="Chromosome"/>
</dbReference>
<accession>A0A1Z1WFX4</accession>
<evidence type="ECO:0000313" key="2">
    <source>
        <dbReference type="EMBL" id="ARX85278.1"/>
    </source>
</evidence>
<feature type="region of interest" description="Disordered" evidence="1">
    <location>
        <begin position="1"/>
        <end position="20"/>
    </location>
</feature>
<organism evidence="2 3">
    <name type="scientific">Streptomyces alboflavus</name>
    <dbReference type="NCBI Taxonomy" id="67267"/>
    <lineage>
        <taxon>Bacteria</taxon>
        <taxon>Bacillati</taxon>
        <taxon>Actinomycetota</taxon>
        <taxon>Actinomycetes</taxon>
        <taxon>Kitasatosporales</taxon>
        <taxon>Streptomycetaceae</taxon>
        <taxon>Streptomyces</taxon>
    </lineage>
</organism>
<dbReference type="KEGG" id="salf:SMD44_04737"/>
<dbReference type="AlphaFoldDB" id="A0A1Z1WFX4"/>